<accession>A0A2T8FGB1</accession>
<evidence type="ECO:0000256" key="9">
    <source>
        <dbReference type="SAM" id="MobiDB-lite"/>
    </source>
</evidence>
<sequence>MACARSPAGIPTPRLPRCGGPQKCRAASSAYCWRTWPATPWTRSTSRTRRAAVSSRTTTTRCCWCRRAGVTCCESAGSARNTWSRRAVSGTPAPGPAGSSPPCAADADGRIRRSSPGVAPPAIDAVAAGRHRGDPRDADVGDRAPRRARGLHRRSRPPGLGRRAARGGSTAPGDGAVHGDVPVGPLHEAGPGARDVDRRRDVTDVDGGGCRVGRDRVGPGRRDDDGGDEGRGDGSGSCTGPPPAVAVLTDAVDEHGFLLGSVRVVLAMPPLSQRPVSPRGRTGIDRVSRPLTRAIPRTDPERVGIHALGPLTVDGSARLSRRDRVVLEALVTHPGQRVSVDQLADALWGDSPPASAGKVLQGCVVRLRRLLGQDAIETTPDGYVLRVPADQIDARRFERDVARAQELLTLGETDRASFVLGEALASWRGMPFPDLEEWPPARTEARRLAELRLTAEELRLDAQLRAGRHREVVADAQSLVRAAPLRELRWALLARAQYQSGQQADALRTIHQLRAVLSEQLGIDPGRDVLALEQAILRQDPSLMATSAPAPSMAVCPWQGLKSYDVGDADRFFGRDDEIDSCVELLRTGSLLALVGPSGSGKSSLARAGIAARLAQRGTRCLAITPGQHPMHALTSLGGAGKQDALLVDQCEELFTLCEDAAERQEFAEALTVEASSRPVIVVLRADRLADLTAYSSLSRLVERGLYLVGGLDEEGLRLAVVGPARQAGLVLEPGLVDLLVTEVRADPGALPLLSHALMETWKRREGNTLTVDGYRESGGIRGAVAQSAERLYAHVEPERRHVLRDLVLRLLSPGSEGEPVRTRVARRLVGTDPEHDRLIEMLVAARLVTSDEGVLEITHESLARNWPRLQGWLEDDVEGRRLLHHLSSAADAWDGMGRPESELYRGPRLVRALDWQRSTAPALTPVERDFLDASRELADVEERSAAERAREQARLIQRQRVVIAGAVVLLVLALVAGGLAALQSVRAQDSAVAAAASETRALARRAAATALVIDDFEESLLLGVAAVRTDQSTQTLGSLIGVLSKQPALVASSPLAGSDPRTLDVHPDGRHVAVLDTHHHVRLLDLTSGAQVAERQVGSRDNEAEEVRPMRFSADGRHLAVAYTALSRQPVALLEPMTLEPAPVQPGGMGPGRWQTIDLKFSQDGARLVAVLNRMVRGEREWEARSTTAFVWDTARPSSPVAAVDLTNAEGWASAALSPDGLRVYSVAPDLRVHDLESGRTRMLATETEAAFGVVELSPDGRVVAQGRGSAGDTLLRDGRTGDVLHRLRLSGTQGGLRFSDDGRRVLTVIWHDRDAAVWDVRTGEQRLRLQLAEGSSGAADLDARGATVVSASMDGAVREWDVTGNRRYLARESLPDLPWTGDGGACLTVPALDGTKVAYDVCGDSFALEQLALLDVPTGTVRTTTFDDGQGVGASGSWNRAGTRFAQVIGDAVRAWDATGRLVLEEPVDGDTIDAGFMPSGDRMVLSEATGRLVMVDATSMAPVGVPVDLGGTAWAVAGPDDRHVFAIVGGADESGFWKNDVEKWALVDLEEGNVVDEGPLDLGFVYHLAYSPDGRHAALASEGHVQVIDLETGRPVRPPERIPGGAGWVAFSPDGRRLVSGGFDGDVALWDVAGATITARVRVPHSVLSSPVFGADGQSILIAPWWRDPAVYVWEPNFERAIEFACAAAGRDFTQAEWREHFGDLPFRETCPQ</sequence>
<proteinExistence type="inferred from homology"/>
<dbReference type="PROSITE" id="PS51755">
    <property type="entry name" value="OMPR_PHOB"/>
    <property type="match status" value="1"/>
</dbReference>
<dbReference type="PROSITE" id="PS00678">
    <property type="entry name" value="WD_REPEATS_1"/>
    <property type="match status" value="1"/>
</dbReference>
<feature type="compositionally biased region" description="Basic residues" evidence="9">
    <location>
        <begin position="146"/>
        <end position="156"/>
    </location>
</feature>
<feature type="compositionally biased region" description="Basic and acidic residues" evidence="9">
    <location>
        <begin position="194"/>
        <end position="203"/>
    </location>
</feature>
<dbReference type="GO" id="GO:0005829">
    <property type="term" value="C:cytosol"/>
    <property type="evidence" value="ECO:0007669"/>
    <property type="project" value="UniProtKB-ARBA"/>
</dbReference>
<dbReference type="OrthoDB" id="134501at2"/>
<keyword evidence="6" id="KW-0804">Transcription</keyword>
<dbReference type="Gene3D" id="1.25.40.10">
    <property type="entry name" value="Tetratricopeptide repeat domain"/>
    <property type="match status" value="1"/>
</dbReference>
<dbReference type="PANTHER" id="PTHR35807:SF1">
    <property type="entry name" value="TRANSCRIPTIONAL REGULATOR REDD"/>
    <property type="match status" value="1"/>
</dbReference>
<evidence type="ECO:0000256" key="5">
    <source>
        <dbReference type="ARBA" id="ARBA00023125"/>
    </source>
</evidence>
<dbReference type="SUPFAM" id="SSF52540">
    <property type="entry name" value="P-loop containing nucleoside triphosphate hydrolases"/>
    <property type="match status" value="2"/>
</dbReference>
<evidence type="ECO:0000256" key="8">
    <source>
        <dbReference type="PROSITE-ProRule" id="PRU01091"/>
    </source>
</evidence>
<feature type="DNA-binding region" description="OmpR/PhoB-type" evidence="8">
    <location>
        <begin position="288"/>
        <end position="387"/>
    </location>
</feature>
<comment type="caution">
    <text evidence="11">The sequence shown here is derived from an EMBL/GenBank/DDBJ whole genome shotgun (WGS) entry which is preliminary data.</text>
</comment>
<dbReference type="GO" id="GO:0006355">
    <property type="term" value="P:regulation of DNA-templated transcription"/>
    <property type="evidence" value="ECO:0007669"/>
    <property type="project" value="InterPro"/>
</dbReference>
<dbReference type="PANTHER" id="PTHR35807">
    <property type="entry name" value="TRANSCRIPTIONAL REGULATOR REDD-RELATED"/>
    <property type="match status" value="1"/>
</dbReference>
<dbReference type="InterPro" id="IPR051677">
    <property type="entry name" value="AfsR-DnrI-RedD_regulator"/>
</dbReference>
<evidence type="ECO:0000256" key="3">
    <source>
        <dbReference type="ARBA" id="ARBA00022737"/>
    </source>
</evidence>
<dbReference type="PROSITE" id="PS50294">
    <property type="entry name" value="WD_REPEATS_REGION"/>
    <property type="match status" value="1"/>
</dbReference>
<dbReference type="PROSITE" id="PS50082">
    <property type="entry name" value="WD_REPEATS_2"/>
    <property type="match status" value="1"/>
</dbReference>
<dbReference type="SUPFAM" id="SSF50998">
    <property type="entry name" value="Quinoprotein alcohol dehydrogenase-like"/>
    <property type="match status" value="1"/>
</dbReference>
<dbReference type="Pfam" id="PF03704">
    <property type="entry name" value="BTAD"/>
    <property type="match status" value="1"/>
</dbReference>
<keyword evidence="4" id="KW-0805">Transcription regulation</keyword>
<dbReference type="Pfam" id="PF00400">
    <property type="entry name" value="WD40"/>
    <property type="match status" value="1"/>
</dbReference>
<keyword evidence="5 8" id="KW-0238">DNA-binding</keyword>
<dbReference type="InterPro" id="IPR027417">
    <property type="entry name" value="P-loop_NTPase"/>
</dbReference>
<dbReference type="Gene3D" id="1.10.10.10">
    <property type="entry name" value="Winged helix-like DNA-binding domain superfamily/Winged helix DNA-binding domain"/>
    <property type="match status" value="1"/>
</dbReference>
<evidence type="ECO:0000256" key="2">
    <source>
        <dbReference type="ARBA" id="ARBA00022574"/>
    </source>
</evidence>
<dbReference type="GO" id="GO:0000160">
    <property type="term" value="P:phosphorelay signal transduction system"/>
    <property type="evidence" value="ECO:0007669"/>
    <property type="project" value="InterPro"/>
</dbReference>
<evidence type="ECO:0000256" key="1">
    <source>
        <dbReference type="ARBA" id="ARBA00005820"/>
    </source>
</evidence>
<dbReference type="InterPro" id="IPR005158">
    <property type="entry name" value="BTAD"/>
</dbReference>
<dbReference type="InterPro" id="IPR001680">
    <property type="entry name" value="WD40_rpt"/>
</dbReference>
<evidence type="ECO:0000313" key="11">
    <source>
        <dbReference type="EMBL" id="PVG84730.1"/>
    </source>
</evidence>
<feature type="region of interest" description="Disordered" evidence="9">
    <location>
        <begin position="83"/>
        <end position="243"/>
    </location>
</feature>
<dbReference type="InterPro" id="IPR019775">
    <property type="entry name" value="WD40_repeat_CS"/>
</dbReference>
<name>A0A2T8FGB1_9ACTN</name>
<feature type="domain" description="OmpR/PhoB-type" evidence="10">
    <location>
        <begin position="288"/>
        <end position="387"/>
    </location>
</feature>
<dbReference type="SMART" id="SM00862">
    <property type="entry name" value="Trans_reg_C"/>
    <property type="match status" value="1"/>
</dbReference>
<evidence type="ECO:0000256" key="6">
    <source>
        <dbReference type="ARBA" id="ARBA00023163"/>
    </source>
</evidence>
<feature type="compositionally biased region" description="Basic and acidic residues" evidence="9">
    <location>
        <begin position="212"/>
        <end position="232"/>
    </location>
</feature>
<evidence type="ECO:0000259" key="10">
    <source>
        <dbReference type="PROSITE" id="PS51755"/>
    </source>
</evidence>
<dbReference type="SUPFAM" id="SSF48452">
    <property type="entry name" value="TPR-like"/>
    <property type="match status" value="1"/>
</dbReference>
<dbReference type="InterPro" id="IPR011990">
    <property type="entry name" value="TPR-like_helical_dom_sf"/>
</dbReference>
<keyword evidence="2 7" id="KW-0853">WD repeat</keyword>
<dbReference type="InterPro" id="IPR015943">
    <property type="entry name" value="WD40/YVTN_repeat-like_dom_sf"/>
</dbReference>
<feature type="compositionally biased region" description="Basic and acidic residues" evidence="9">
    <location>
        <begin position="131"/>
        <end position="145"/>
    </location>
</feature>
<comment type="similarity">
    <text evidence="1">Belongs to the AfsR/DnrI/RedD regulatory family.</text>
</comment>
<dbReference type="Gene3D" id="2.130.10.10">
    <property type="entry name" value="YVTN repeat-like/Quinoprotein amine dehydrogenase"/>
    <property type="match status" value="3"/>
</dbReference>
<dbReference type="GO" id="GO:0003677">
    <property type="term" value="F:DNA binding"/>
    <property type="evidence" value="ECO:0007669"/>
    <property type="project" value="UniProtKB-UniRule"/>
</dbReference>
<dbReference type="SMART" id="SM00320">
    <property type="entry name" value="WD40"/>
    <property type="match status" value="5"/>
</dbReference>
<dbReference type="SMART" id="SM01043">
    <property type="entry name" value="BTAD"/>
    <property type="match status" value="1"/>
</dbReference>
<feature type="compositionally biased region" description="Low complexity" evidence="9">
    <location>
        <begin position="96"/>
        <end position="106"/>
    </location>
</feature>
<dbReference type="InterPro" id="IPR036388">
    <property type="entry name" value="WH-like_DNA-bd_sf"/>
</dbReference>
<dbReference type="InterPro" id="IPR049052">
    <property type="entry name" value="nSTAND1"/>
</dbReference>
<dbReference type="Pfam" id="PF00486">
    <property type="entry name" value="Trans_reg_C"/>
    <property type="match status" value="1"/>
</dbReference>
<gene>
    <name evidence="11" type="ORF">DDE18_03790</name>
</gene>
<dbReference type="InterPro" id="IPR011047">
    <property type="entry name" value="Quinoprotein_ADH-like_sf"/>
</dbReference>
<reference evidence="11 12" key="1">
    <citation type="submission" date="2018-04" db="EMBL/GenBank/DDBJ databases">
        <title>Genome of Nocardioides gansuensis WSJ-1.</title>
        <authorList>
            <person name="Wu S."/>
            <person name="Wang G."/>
        </authorList>
    </citation>
    <scope>NUCLEOTIDE SEQUENCE [LARGE SCALE GENOMIC DNA]</scope>
    <source>
        <strain evidence="11 12">WSJ-1</strain>
    </source>
</reference>
<dbReference type="SUPFAM" id="SSF82171">
    <property type="entry name" value="DPP6 N-terminal domain-like"/>
    <property type="match status" value="2"/>
</dbReference>
<dbReference type="Proteomes" id="UP000246018">
    <property type="component" value="Unassembled WGS sequence"/>
</dbReference>
<dbReference type="CDD" id="cd15831">
    <property type="entry name" value="BTAD"/>
    <property type="match status" value="1"/>
</dbReference>
<keyword evidence="12" id="KW-1185">Reference proteome</keyword>
<evidence type="ECO:0000256" key="7">
    <source>
        <dbReference type="PROSITE-ProRule" id="PRU00221"/>
    </source>
</evidence>
<organism evidence="11 12">
    <name type="scientific">Nocardioides gansuensis</name>
    <dbReference type="NCBI Taxonomy" id="2138300"/>
    <lineage>
        <taxon>Bacteria</taxon>
        <taxon>Bacillati</taxon>
        <taxon>Actinomycetota</taxon>
        <taxon>Actinomycetes</taxon>
        <taxon>Propionibacteriales</taxon>
        <taxon>Nocardioidaceae</taxon>
        <taxon>Nocardioides</taxon>
    </lineage>
</organism>
<dbReference type="EMBL" id="QDGZ01000001">
    <property type="protein sequence ID" value="PVG84730.1"/>
    <property type="molecule type" value="Genomic_DNA"/>
</dbReference>
<keyword evidence="3" id="KW-0677">Repeat</keyword>
<dbReference type="Gene3D" id="3.40.50.300">
    <property type="entry name" value="P-loop containing nucleotide triphosphate hydrolases"/>
    <property type="match status" value="1"/>
</dbReference>
<protein>
    <recommendedName>
        <fullName evidence="10">OmpR/PhoB-type domain-containing protein</fullName>
    </recommendedName>
</protein>
<dbReference type="InterPro" id="IPR001867">
    <property type="entry name" value="OmpR/PhoB-type_DNA-bd"/>
</dbReference>
<dbReference type="Pfam" id="PF20703">
    <property type="entry name" value="nSTAND1"/>
    <property type="match status" value="1"/>
</dbReference>
<evidence type="ECO:0000256" key="4">
    <source>
        <dbReference type="ARBA" id="ARBA00023015"/>
    </source>
</evidence>
<dbReference type="InterPro" id="IPR016032">
    <property type="entry name" value="Sig_transdc_resp-reg_C-effctor"/>
</dbReference>
<feature type="compositionally biased region" description="Low complexity" evidence="9">
    <location>
        <begin position="157"/>
        <end position="169"/>
    </location>
</feature>
<dbReference type="SUPFAM" id="SSF46894">
    <property type="entry name" value="C-terminal effector domain of the bipartite response regulators"/>
    <property type="match status" value="1"/>
</dbReference>
<feature type="repeat" description="WD" evidence="7">
    <location>
        <begin position="1612"/>
        <end position="1643"/>
    </location>
</feature>
<evidence type="ECO:0000313" key="12">
    <source>
        <dbReference type="Proteomes" id="UP000246018"/>
    </source>
</evidence>